<dbReference type="RefSeq" id="WP_096483914.1">
    <property type="nucleotide sequence ID" value="NZ_AP014809.1"/>
</dbReference>
<dbReference type="OrthoDB" id="8004268at2"/>
<dbReference type="Proteomes" id="UP000218288">
    <property type="component" value="Chromosome"/>
</dbReference>
<reference evidence="1 2" key="1">
    <citation type="journal article" date="2016" name="Genome Announc.">
        <title>Complete Genome Sequence of Methylobacterium populi P-1M, Isolated from Pink-Pigmented Household Biofilm.</title>
        <authorList>
            <person name="Morohoshi T."/>
            <person name="Ikeda T."/>
        </authorList>
    </citation>
    <scope>NUCLEOTIDE SEQUENCE [LARGE SCALE GENOMIC DNA]</scope>
    <source>
        <strain evidence="1 2">P-1M</strain>
    </source>
</reference>
<protein>
    <submittedName>
        <fullName evidence="1">Uncharacterized protein</fullName>
    </submittedName>
</protein>
<dbReference type="PROSITE" id="PS51318">
    <property type="entry name" value="TAT"/>
    <property type="match status" value="1"/>
</dbReference>
<organism evidence="1 2">
    <name type="scientific">Methylorubrum populi</name>
    <dbReference type="NCBI Taxonomy" id="223967"/>
    <lineage>
        <taxon>Bacteria</taxon>
        <taxon>Pseudomonadati</taxon>
        <taxon>Pseudomonadota</taxon>
        <taxon>Alphaproteobacteria</taxon>
        <taxon>Hyphomicrobiales</taxon>
        <taxon>Methylobacteriaceae</taxon>
        <taxon>Methylorubrum</taxon>
    </lineage>
</organism>
<name>A0A160PDR9_9HYPH</name>
<dbReference type="AlphaFoldDB" id="A0A160PDR9"/>
<dbReference type="EMBL" id="AP014809">
    <property type="protein sequence ID" value="BAU89390.1"/>
    <property type="molecule type" value="Genomic_DNA"/>
</dbReference>
<sequence length="132" mass="14578">MSESASRRGFLRDLATLPLIGGSVTLIGTPTAVAAPITESLLDSYDAWLEYERRWLQWERNKGTEAIYRMHLPFVMQMYDAEHRPKGEPRPCDYIPAANAGAQFHGMGEPPASSRAALVLSAVGCNWREGGL</sequence>
<proteinExistence type="predicted"/>
<dbReference type="InterPro" id="IPR006311">
    <property type="entry name" value="TAT_signal"/>
</dbReference>
<gene>
    <name evidence="1" type="ORF">MPPM_0785</name>
</gene>
<evidence type="ECO:0000313" key="1">
    <source>
        <dbReference type="EMBL" id="BAU89390.1"/>
    </source>
</evidence>
<accession>A0A160PDR9</accession>
<evidence type="ECO:0000313" key="2">
    <source>
        <dbReference type="Proteomes" id="UP000218288"/>
    </source>
</evidence>